<evidence type="ECO:0000256" key="1">
    <source>
        <dbReference type="ARBA" id="ARBA00008000"/>
    </source>
</evidence>
<evidence type="ECO:0000256" key="2">
    <source>
        <dbReference type="ARBA" id="ARBA00022630"/>
    </source>
</evidence>
<dbReference type="InterPro" id="IPR004113">
    <property type="entry name" value="FAD-bd_oxidored_4_C"/>
</dbReference>
<feature type="site" description="Important for enzyme activity" evidence="7">
    <location>
        <position position="264"/>
    </location>
</feature>
<evidence type="ECO:0000256" key="5">
    <source>
        <dbReference type="PIRSR" id="PIRSR625650-1"/>
    </source>
</evidence>
<feature type="active site" description="Proton donor/acceptor" evidence="5">
    <location>
        <position position="396"/>
    </location>
</feature>
<protein>
    <submittedName>
        <fullName evidence="9">Alkylglycerone-phosphate synthase</fullName>
    </submittedName>
</protein>
<dbReference type="OrthoDB" id="9767256at2"/>
<evidence type="ECO:0000256" key="7">
    <source>
        <dbReference type="PIRSR" id="PIRSR625650-4"/>
    </source>
</evidence>
<dbReference type="GO" id="GO:0016491">
    <property type="term" value="F:oxidoreductase activity"/>
    <property type="evidence" value="ECO:0007669"/>
    <property type="project" value="UniProtKB-KW"/>
</dbReference>
<accession>A0A0F4KQ51</accession>
<dbReference type="GO" id="GO:0008610">
    <property type="term" value="P:lipid biosynthetic process"/>
    <property type="evidence" value="ECO:0007669"/>
    <property type="project" value="InterPro"/>
</dbReference>
<dbReference type="InterPro" id="IPR016164">
    <property type="entry name" value="FAD-linked_Oxase-like_C"/>
</dbReference>
<dbReference type="InterPro" id="IPR036318">
    <property type="entry name" value="FAD-bd_PCMH-like_sf"/>
</dbReference>
<dbReference type="Gene3D" id="3.30.465.10">
    <property type="match status" value="1"/>
</dbReference>
<dbReference type="EMBL" id="JXBZ01000008">
    <property type="protein sequence ID" value="KJY48515.1"/>
    <property type="molecule type" value="Genomic_DNA"/>
</dbReference>
<dbReference type="Proteomes" id="UP000033695">
    <property type="component" value="Unassembled WGS sequence"/>
</dbReference>
<comment type="similarity">
    <text evidence="1">Belongs to the FAD-binding oxidoreductase/transferase type 4 family.</text>
</comment>
<evidence type="ECO:0000259" key="8">
    <source>
        <dbReference type="PROSITE" id="PS51387"/>
    </source>
</evidence>
<dbReference type="HOGENOM" id="CLU_017779_2_3_9"/>
<dbReference type="GO" id="GO:0071949">
    <property type="term" value="F:FAD binding"/>
    <property type="evidence" value="ECO:0007669"/>
    <property type="project" value="InterPro"/>
</dbReference>
<dbReference type="SUPFAM" id="SSF55103">
    <property type="entry name" value="FAD-linked oxidases, C-terminal domain"/>
    <property type="match status" value="1"/>
</dbReference>
<feature type="binding site" evidence="6">
    <location>
        <begin position="212"/>
        <end position="218"/>
    </location>
    <ligand>
        <name>FAD</name>
        <dbReference type="ChEBI" id="CHEBI:57692"/>
    </ligand>
</feature>
<dbReference type="STRING" id="1218508.JG29_09140"/>
<evidence type="ECO:0000256" key="3">
    <source>
        <dbReference type="ARBA" id="ARBA00022827"/>
    </source>
</evidence>
<dbReference type="Gene3D" id="3.30.300.330">
    <property type="match status" value="1"/>
</dbReference>
<feature type="domain" description="FAD-binding PCMH-type" evidence="8">
    <location>
        <begin position="49"/>
        <end position="228"/>
    </location>
</feature>
<dbReference type="SUPFAM" id="SSF56176">
    <property type="entry name" value="FAD-binding/transporter-associated domain-like"/>
    <property type="match status" value="1"/>
</dbReference>
<evidence type="ECO:0000256" key="4">
    <source>
        <dbReference type="ARBA" id="ARBA00023002"/>
    </source>
</evidence>
<evidence type="ECO:0000256" key="6">
    <source>
        <dbReference type="PIRSR" id="PIRSR625650-3"/>
    </source>
</evidence>
<dbReference type="InterPro" id="IPR016169">
    <property type="entry name" value="FAD-bd_PCMH_sub2"/>
</dbReference>
<evidence type="ECO:0000313" key="9">
    <source>
        <dbReference type="EMBL" id="KJY48515.1"/>
    </source>
</evidence>
<comment type="caution">
    <text evidence="9">The sequence shown here is derived from an EMBL/GenBank/DDBJ whole genome shotgun (WGS) entry which is preliminary data.</text>
</comment>
<reference evidence="9 10" key="1">
    <citation type="submission" date="2014-12" db="EMBL/GenBank/DDBJ databases">
        <title>Comparative genomics of the lactic acid bacteria isolated from the honey bee gut.</title>
        <authorList>
            <person name="Ellegaard K.M."/>
            <person name="Tamarit D."/>
            <person name="Javelind E."/>
            <person name="Olofsson T."/>
            <person name="Andersson S.G."/>
            <person name="Vasquez A."/>
        </authorList>
    </citation>
    <scope>NUCLEOTIDE SEQUENCE [LARGE SCALE GENOMIC DNA]</scope>
    <source>
        <strain evidence="9 10">Hon2</strain>
    </source>
</reference>
<keyword evidence="3 6" id="KW-0274">FAD</keyword>
<dbReference type="Pfam" id="PF02913">
    <property type="entry name" value="FAD-oxidase_C"/>
    <property type="match status" value="1"/>
</dbReference>
<sequence>MTEALNKEQIISRLQELVTSKQIDLDADHLKKASEDFYRKYPQAHQIYTAARPVAIVYPNNTAEVARILKYANEQGINVIARTGNSSIERGLESAREPHIIVDGSHLNKIVQLDVENQQLTAQAGLPLVIAEKYLNDKHLTTGHLPQSQPLADFGGLVATRSIGQLSTYYGGIEDLLVGLEAVMADGTIIRIKNEPRRSVGPDLRHLFLGSEGALAFITEVTVKVFPYWPQNYHYLAYNVATMRAGFQILRQVMVNGYKPSIIRLYDPVDWSQYFPENKQPILIFRSEGPKKISDATAQGIQEIVQKSSQVTPIQPLEPIIDWFQNLTWDQTNVDQEVQQMQKLPYVGFTTEIAAPWSTVADIFEAVTTRVKQEIPNLLGIGGHSSHSYVNGTNIYFVYAFKVADVAPEEEMARYHDPLNKIIVEETLKHQGSISHHHGIGKARAPYIKQEYGSSYPLLKKLFLCFDPQNTMNAGNIIPLQFMNEKDT</sequence>
<keyword evidence="4" id="KW-0560">Oxidoreductase</keyword>
<dbReference type="GO" id="GO:0008609">
    <property type="term" value="F:alkylglycerone-phosphate synthase activity"/>
    <property type="evidence" value="ECO:0007669"/>
    <property type="project" value="InterPro"/>
</dbReference>
<dbReference type="Pfam" id="PF01565">
    <property type="entry name" value="FAD_binding_4"/>
    <property type="match status" value="1"/>
</dbReference>
<dbReference type="PANTHER" id="PTHR46568">
    <property type="entry name" value="ALKYLDIHYDROXYACETONEPHOSPHATE SYNTHASE, PEROXISOMAL"/>
    <property type="match status" value="1"/>
</dbReference>
<keyword evidence="10" id="KW-1185">Reference proteome</keyword>
<dbReference type="InterPro" id="IPR025650">
    <property type="entry name" value="Alkyl-DHAP_Synthase"/>
</dbReference>
<proteinExistence type="inferred from homology"/>
<gene>
    <name evidence="9" type="ORF">JG29_09140</name>
</gene>
<keyword evidence="2" id="KW-0285">Flavoprotein</keyword>
<comment type="cofactor">
    <cofactor evidence="6">
        <name>FAD</name>
        <dbReference type="ChEBI" id="CHEBI:57692"/>
    </cofactor>
</comment>
<dbReference type="InterPro" id="IPR006094">
    <property type="entry name" value="Oxid_FAD_bind_N"/>
</dbReference>
<dbReference type="PATRIC" id="fig|1218508.4.peg.898"/>
<dbReference type="PANTHER" id="PTHR46568:SF1">
    <property type="entry name" value="ALKYLDIHYDROXYACETONEPHOSPHATE SYNTHASE, PEROXISOMAL"/>
    <property type="match status" value="1"/>
</dbReference>
<organism evidence="9 10">
    <name type="scientific">Bombilactobacillus mellis</name>
    <dbReference type="NCBI Taxonomy" id="1218508"/>
    <lineage>
        <taxon>Bacteria</taxon>
        <taxon>Bacillati</taxon>
        <taxon>Bacillota</taxon>
        <taxon>Bacilli</taxon>
        <taxon>Lactobacillales</taxon>
        <taxon>Lactobacillaceae</taxon>
        <taxon>Bombilactobacillus</taxon>
    </lineage>
</organism>
<dbReference type="InterPro" id="IPR016166">
    <property type="entry name" value="FAD-bd_PCMH"/>
</dbReference>
<dbReference type="AlphaFoldDB" id="A0A0F4KQ51"/>
<evidence type="ECO:0000313" key="10">
    <source>
        <dbReference type="Proteomes" id="UP000033695"/>
    </source>
</evidence>
<dbReference type="RefSeq" id="WP_045922784.1">
    <property type="nucleotide sequence ID" value="NZ_JAAEDZ010000001.1"/>
</dbReference>
<name>A0A0F4KQ51_9LACO</name>
<dbReference type="PROSITE" id="PS51387">
    <property type="entry name" value="FAD_PCMH"/>
    <property type="match status" value="1"/>
</dbReference>